<comment type="caution">
    <text evidence="1">The sequence shown here is derived from an EMBL/GenBank/DDBJ whole genome shotgun (WGS) entry which is preliminary data.</text>
</comment>
<dbReference type="AlphaFoldDB" id="A0A511JLW8"/>
<evidence type="ECO:0008006" key="3">
    <source>
        <dbReference type="Google" id="ProtNLM"/>
    </source>
</evidence>
<protein>
    <recommendedName>
        <fullName evidence="3">LppX_LprAFG lipoprotein</fullName>
    </recommendedName>
</protein>
<dbReference type="InterPro" id="IPR029046">
    <property type="entry name" value="LolA/LolB/LppX"/>
</dbReference>
<evidence type="ECO:0000313" key="1">
    <source>
        <dbReference type="EMBL" id="GEL98934.1"/>
    </source>
</evidence>
<keyword evidence="2" id="KW-1185">Reference proteome</keyword>
<reference evidence="1 2" key="1">
    <citation type="submission" date="2019-07" db="EMBL/GenBank/DDBJ databases">
        <title>Whole genome shotgun sequence of Cellulomonas terrae NBRC 100819.</title>
        <authorList>
            <person name="Hosoyama A."/>
            <person name="Uohara A."/>
            <person name="Ohji S."/>
            <person name="Ichikawa N."/>
        </authorList>
    </citation>
    <scope>NUCLEOTIDE SEQUENCE [LARGE SCALE GENOMIC DNA]</scope>
    <source>
        <strain evidence="1 2">NBRC 100819</strain>
    </source>
</reference>
<dbReference type="SUPFAM" id="SSF89392">
    <property type="entry name" value="Prokaryotic lipoproteins and lipoprotein localization factors"/>
    <property type="match status" value="1"/>
</dbReference>
<evidence type="ECO:0000313" key="2">
    <source>
        <dbReference type="Proteomes" id="UP000321049"/>
    </source>
</evidence>
<gene>
    <name evidence="1" type="ORF">CTE05_24810</name>
</gene>
<organism evidence="1 2">
    <name type="scientific">Cellulomonas terrae</name>
    <dbReference type="NCBI Taxonomy" id="311234"/>
    <lineage>
        <taxon>Bacteria</taxon>
        <taxon>Bacillati</taxon>
        <taxon>Actinomycetota</taxon>
        <taxon>Actinomycetes</taxon>
        <taxon>Micrococcales</taxon>
        <taxon>Cellulomonadaceae</taxon>
        <taxon>Cellulomonas</taxon>
    </lineage>
</organism>
<proteinExistence type="predicted"/>
<dbReference type="Gene3D" id="2.50.20.20">
    <property type="match status" value="1"/>
</dbReference>
<sequence>MWQGGSPGGRQTPPADPLTCPWSLPVRVSRRLLAVPAAAVLAWSLTACGGAAPEAPAGLDASASATEETVVEPAGFVLTTENLPDIAAAMLAAQTYDTTMVTEVAGASMTAQGQARVSDAGTEMTLSMSSPEMAAPLDIRLVGGQMYVNMGELTGGLFWQLDPTDTSNPLTAGFAGSTGQASAADSLEALVPALVSVEKSGAVEELDGVSAQPYDVVVDTSKIAGRSAEQFAAAAEAGVEVPAQITYTYWVGDDQLPRKLSMDLLGSHIEMTFSNWGGPVTIEAPPADQVTAAPTM</sequence>
<name>A0A511JLW8_9CELL</name>
<accession>A0A511JLW8</accession>
<dbReference type="EMBL" id="BJWH01000012">
    <property type="protein sequence ID" value="GEL98934.1"/>
    <property type="molecule type" value="Genomic_DNA"/>
</dbReference>
<dbReference type="Proteomes" id="UP000321049">
    <property type="component" value="Unassembled WGS sequence"/>
</dbReference>